<evidence type="ECO:0000256" key="3">
    <source>
        <dbReference type="SAM" id="MobiDB-lite"/>
    </source>
</evidence>
<accession>A0A508X971</accession>
<dbReference type="Gene3D" id="3.30.1950.10">
    <property type="entry name" value="wza like domain"/>
    <property type="match status" value="1"/>
</dbReference>
<evidence type="ECO:0000259" key="4">
    <source>
        <dbReference type="Pfam" id="PF02563"/>
    </source>
</evidence>
<dbReference type="Pfam" id="PF10531">
    <property type="entry name" value="SLBB"/>
    <property type="match status" value="1"/>
</dbReference>
<feature type="region of interest" description="Disordered" evidence="3">
    <location>
        <begin position="371"/>
        <end position="407"/>
    </location>
</feature>
<sequence>MSSPFDRGWEKYMNASHHAPLLRSTFVAALALLNGALTPNMAAAAAIAPETKIRLKIMQWMPTKGEYIQWALGGDFVVSEGGTVTIPVIGAVTVGDLDEARLAAEIARRLQAKLGLMEAPEASIEVVEYPPVYVLGDVTKPGKYEFRPGLTALQALAMSGGELRQANPTQSQDRMKLIGDLKSVDLALLRSNARIARLQAEVSGVKEVHFPEPIGADASHVTEIQNQERIIFSTRANVLTRQSKSLDELRNLLDQEIRVLEEKVNGSDASIRAADQELKGVRSLVERGVAVASRQSDLERELAGYHASRLDFITAIMRARQEISGTTRSLEGLYDNRHAEVASELQAEQAALEQLKLKRVTTEKQLLDMLAADDNSPPPGEEASPSFKIIRRGDEKTDEVRASGSTMLRPGDVIRIVRPARQDPAISAGPLSSPLSTSSQPDRVSQ</sequence>
<evidence type="ECO:0000256" key="2">
    <source>
        <dbReference type="SAM" id="Coils"/>
    </source>
</evidence>
<evidence type="ECO:0000256" key="1">
    <source>
        <dbReference type="ARBA" id="ARBA00022729"/>
    </source>
</evidence>
<dbReference type="PANTHER" id="PTHR33619:SF3">
    <property type="entry name" value="POLYSACCHARIDE EXPORT PROTEIN GFCE-RELATED"/>
    <property type="match status" value="1"/>
</dbReference>
<feature type="coiled-coil region" evidence="2">
    <location>
        <begin position="338"/>
        <end position="365"/>
    </location>
</feature>
<gene>
    <name evidence="7" type="ORF">EMEDMD4_590007</name>
</gene>
<proteinExistence type="predicted"/>
<feature type="domain" description="Polysaccharide export protein N-terminal" evidence="4">
    <location>
        <begin position="48"/>
        <end position="126"/>
    </location>
</feature>
<protein>
    <submittedName>
        <fullName evidence="7">Polysaccharide export protein</fullName>
    </submittedName>
</protein>
<dbReference type="Proteomes" id="UP000507954">
    <property type="component" value="Unassembled WGS sequence"/>
</dbReference>
<evidence type="ECO:0000313" key="7">
    <source>
        <dbReference type="EMBL" id="VTZ64395.1"/>
    </source>
</evidence>
<feature type="domain" description="AprE-like long alpha-helical hairpin" evidence="6">
    <location>
        <begin position="181"/>
        <end position="362"/>
    </location>
</feature>
<dbReference type="InterPro" id="IPR058781">
    <property type="entry name" value="HH_AprE-like"/>
</dbReference>
<reference evidence="7" key="1">
    <citation type="submission" date="2019-06" db="EMBL/GenBank/DDBJ databases">
        <authorList>
            <person name="Le Quere A."/>
            <person name="Colella S."/>
        </authorList>
    </citation>
    <scope>NUCLEOTIDE SEQUENCE</scope>
    <source>
        <strain evidence="7">EmedicaeMD41</strain>
    </source>
</reference>
<name>A0A508X971_9HYPH</name>
<organism evidence="7">
    <name type="scientific">Sinorhizobium medicae</name>
    <dbReference type="NCBI Taxonomy" id="110321"/>
    <lineage>
        <taxon>Bacteria</taxon>
        <taxon>Pseudomonadati</taxon>
        <taxon>Pseudomonadota</taxon>
        <taxon>Alphaproteobacteria</taxon>
        <taxon>Hyphomicrobiales</taxon>
        <taxon>Rhizobiaceae</taxon>
        <taxon>Sinorhizobium/Ensifer group</taxon>
        <taxon>Sinorhizobium</taxon>
    </lineage>
</organism>
<dbReference type="InterPro" id="IPR019554">
    <property type="entry name" value="Soluble_ligand-bd"/>
</dbReference>
<feature type="compositionally biased region" description="Low complexity" evidence="3">
    <location>
        <begin position="430"/>
        <end position="439"/>
    </location>
</feature>
<evidence type="ECO:0000259" key="6">
    <source>
        <dbReference type="Pfam" id="PF25994"/>
    </source>
</evidence>
<dbReference type="InterPro" id="IPR049712">
    <property type="entry name" value="Poly_export"/>
</dbReference>
<dbReference type="Pfam" id="PF02563">
    <property type="entry name" value="Poly_export"/>
    <property type="match status" value="1"/>
</dbReference>
<dbReference type="PANTHER" id="PTHR33619">
    <property type="entry name" value="POLYSACCHARIDE EXPORT PROTEIN GFCE-RELATED"/>
    <property type="match status" value="1"/>
</dbReference>
<feature type="region of interest" description="Disordered" evidence="3">
    <location>
        <begin position="419"/>
        <end position="446"/>
    </location>
</feature>
<dbReference type="EMBL" id="CABFNB010000127">
    <property type="protein sequence ID" value="VTZ64395.1"/>
    <property type="molecule type" value="Genomic_DNA"/>
</dbReference>
<dbReference type="InterPro" id="IPR003715">
    <property type="entry name" value="Poly_export_N"/>
</dbReference>
<dbReference type="GO" id="GO:0015159">
    <property type="term" value="F:polysaccharide transmembrane transporter activity"/>
    <property type="evidence" value="ECO:0007669"/>
    <property type="project" value="InterPro"/>
</dbReference>
<dbReference type="Pfam" id="PF25994">
    <property type="entry name" value="HH_AprE"/>
    <property type="match status" value="1"/>
</dbReference>
<dbReference type="AlphaFoldDB" id="A0A508X971"/>
<feature type="domain" description="Soluble ligand binding" evidence="5">
    <location>
        <begin position="132"/>
        <end position="167"/>
    </location>
</feature>
<feature type="compositionally biased region" description="Basic and acidic residues" evidence="3">
    <location>
        <begin position="391"/>
        <end position="401"/>
    </location>
</feature>
<keyword evidence="2" id="KW-0175">Coiled coil</keyword>
<dbReference type="Gene3D" id="3.10.560.10">
    <property type="entry name" value="Outer membrane lipoprotein wza domain like"/>
    <property type="match status" value="1"/>
</dbReference>
<keyword evidence="1" id="KW-0732">Signal</keyword>
<evidence type="ECO:0000259" key="5">
    <source>
        <dbReference type="Pfam" id="PF10531"/>
    </source>
</evidence>